<protein>
    <recommendedName>
        <fullName evidence="1">Edg1 TPR repeats region domain-containing protein</fullName>
    </recommendedName>
</protein>
<sequence length="625" mass="72708">MAQEKINSLISKIEIETNVDIYLNDFIRIVKQIHNFQNDQSLEEKILFIKLLEFTFNCLRDPIERDVAIVTFIDEMKIATKSENVPYSLSAFYPNFQSKVSVCLNQLCASDPDENDIFDIALLKKIGYELQFLALISPRKVVSSLVLKIFIKQIILSQWYENEEDTDNDDEENSKYPLIVLQLKRFLVKSFQSKLSPSMFSKDGYINITNIFSKLSSLYYINNVENEPEDPLVDVNLICNVVLIPMAFDESTAQLAFTILSQLIDQSNLNLLKFNWQNLLPEKEDENKFKVEGIIALAIHHLPLFARKENSEGLFLIFSTLEKLAIKLQNDQFKFSIPIINHQLVKLKSLDWIYAYVVMRIFKDLWNIKKLIIPTYFQNFLDEYDLLNFKFIHLSEDQDVLTSFTESILEMAALSEFCAKDFLIKNNFKKLIDSNLLRTAFSRALFYPYENHILPISTCFRNVFYILMKKFNITPLWSNITYMVDPDDKDVVVTCYNRSILNQLVTSIYFNACELPKLFPDNYKNVDKNVVNTIRSTYLNMIMMNTTYLEKKINDDFVDNTFSKSSFAKSFIILSSEVNLYICQMNSLLQLGVPEGDMLFKSVTKKVVELNDLITNIKISNSFVS</sequence>
<dbReference type="InterPro" id="IPR056581">
    <property type="entry name" value="TPR_Edg1"/>
</dbReference>
<name>A0A090L8F4_STRRB</name>
<dbReference type="WormBase" id="SRAE_1000200300">
    <property type="protein sequence ID" value="SRP09578"/>
    <property type="gene ID" value="WBGene00258615"/>
</dbReference>
<accession>A0A090L8F4</accession>
<organism evidence="2">
    <name type="scientific">Strongyloides ratti</name>
    <name type="common">Parasitic roundworm</name>
    <dbReference type="NCBI Taxonomy" id="34506"/>
    <lineage>
        <taxon>Eukaryota</taxon>
        <taxon>Metazoa</taxon>
        <taxon>Ecdysozoa</taxon>
        <taxon>Nematoda</taxon>
        <taxon>Chromadorea</taxon>
        <taxon>Rhabditida</taxon>
        <taxon>Tylenchina</taxon>
        <taxon>Panagrolaimomorpha</taxon>
        <taxon>Strongyloidoidea</taxon>
        <taxon>Strongyloididae</taxon>
        <taxon>Strongyloides</taxon>
    </lineage>
</organism>
<dbReference type="AlphaFoldDB" id="A0A090L8F4"/>
<evidence type="ECO:0000313" key="3">
    <source>
        <dbReference type="Proteomes" id="UP000035682"/>
    </source>
</evidence>
<keyword evidence="3" id="KW-1185">Reference proteome</keyword>
<dbReference type="GeneID" id="36376110"/>
<gene>
    <name evidence="2 4 5" type="ORF">SRAE_1000200300</name>
</gene>
<dbReference type="Proteomes" id="UP000035682">
    <property type="component" value="Unplaced"/>
</dbReference>
<dbReference type="WBParaSite" id="SRAE_1000200300.1">
    <property type="protein sequence ID" value="SRAE_1000200300.1"/>
    <property type="gene ID" value="WBGene00258615"/>
</dbReference>
<dbReference type="CTD" id="36376110"/>
<reference evidence="4" key="2">
    <citation type="submission" date="2020-12" db="UniProtKB">
        <authorList>
            <consortium name="WormBaseParasite"/>
        </authorList>
    </citation>
    <scope>IDENTIFICATION</scope>
</reference>
<dbReference type="Pfam" id="PF24293">
    <property type="entry name" value="TPR_Edg1"/>
    <property type="match status" value="1"/>
</dbReference>
<evidence type="ECO:0000313" key="4">
    <source>
        <dbReference type="WBParaSite" id="SRAE_1000200300.1"/>
    </source>
</evidence>
<reference evidence="2 3" key="1">
    <citation type="submission" date="2014-09" db="EMBL/GenBank/DDBJ databases">
        <authorList>
            <person name="Martin A.A."/>
        </authorList>
    </citation>
    <scope>NUCLEOTIDE SEQUENCE</scope>
    <source>
        <strain evidence="3">ED321</strain>
        <strain evidence="2">ED321 Heterogonic</strain>
    </source>
</reference>
<evidence type="ECO:0000259" key="1">
    <source>
        <dbReference type="Pfam" id="PF24293"/>
    </source>
</evidence>
<evidence type="ECO:0000313" key="5">
    <source>
        <dbReference type="WormBase" id="SRAE_1000200300"/>
    </source>
</evidence>
<feature type="domain" description="Edg1 TPR repeats region" evidence="1">
    <location>
        <begin position="4"/>
        <end position="368"/>
    </location>
</feature>
<dbReference type="RefSeq" id="XP_024502946.1">
    <property type="nucleotide sequence ID" value="XM_024649027.1"/>
</dbReference>
<proteinExistence type="predicted"/>
<dbReference type="EMBL" id="LN609528">
    <property type="protein sequence ID" value="CEF63745.1"/>
    <property type="molecule type" value="Genomic_DNA"/>
</dbReference>
<evidence type="ECO:0000313" key="2">
    <source>
        <dbReference type="EMBL" id="CEF63745.1"/>
    </source>
</evidence>